<dbReference type="PANTHER" id="PTHR30146">
    <property type="entry name" value="LACI-RELATED TRANSCRIPTIONAL REPRESSOR"/>
    <property type="match status" value="1"/>
</dbReference>
<keyword evidence="2" id="KW-0238">DNA-binding</keyword>
<dbReference type="SUPFAM" id="SSF53822">
    <property type="entry name" value="Periplasmic binding protein-like I"/>
    <property type="match status" value="1"/>
</dbReference>
<gene>
    <name evidence="5" type="ORF">ET475_03175</name>
</gene>
<dbReference type="Pfam" id="PF00356">
    <property type="entry name" value="LacI"/>
    <property type="match status" value="1"/>
</dbReference>
<dbReference type="SMART" id="SM00354">
    <property type="entry name" value="HTH_LACI"/>
    <property type="match status" value="1"/>
</dbReference>
<dbReference type="RefSeq" id="WP_129385946.1">
    <property type="nucleotide sequence ID" value="NZ_CP035494.1"/>
</dbReference>
<dbReference type="InterPro" id="IPR046335">
    <property type="entry name" value="LacI/GalR-like_sensor"/>
</dbReference>
<dbReference type="PRINTS" id="PR00036">
    <property type="entry name" value="HTHLACI"/>
</dbReference>
<organism evidence="5 6">
    <name type="scientific">Microbacterium protaetiae</name>
    <dbReference type="NCBI Taxonomy" id="2509458"/>
    <lineage>
        <taxon>Bacteria</taxon>
        <taxon>Bacillati</taxon>
        <taxon>Actinomycetota</taxon>
        <taxon>Actinomycetes</taxon>
        <taxon>Micrococcales</taxon>
        <taxon>Microbacteriaceae</taxon>
        <taxon>Microbacterium</taxon>
    </lineage>
</organism>
<evidence type="ECO:0000259" key="4">
    <source>
        <dbReference type="PROSITE" id="PS50932"/>
    </source>
</evidence>
<name>A0A4V0YD11_9MICO</name>
<evidence type="ECO:0000313" key="6">
    <source>
        <dbReference type="Proteomes" id="UP000293995"/>
    </source>
</evidence>
<dbReference type="Gene3D" id="1.10.260.40">
    <property type="entry name" value="lambda repressor-like DNA-binding domains"/>
    <property type="match status" value="1"/>
</dbReference>
<accession>A0A4V0YD11</accession>
<dbReference type="Gene3D" id="3.40.50.2300">
    <property type="match status" value="2"/>
</dbReference>
<evidence type="ECO:0000256" key="3">
    <source>
        <dbReference type="ARBA" id="ARBA00023163"/>
    </source>
</evidence>
<protein>
    <submittedName>
        <fullName evidence="5">LacI family transcriptional regulator</fullName>
    </submittedName>
</protein>
<dbReference type="AlphaFoldDB" id="A0A4V0YD11"/>
<dbReference type="PANTHER" id="PTHR30146:SF138">
    <property type="entry name" value="TRANSCRIPTIONAL REGULATORY PROTEIN"/>
    <property type="match status" value="1"/>
</dbReference>
<dbReference type="InterPro" id="IPR000843">
    <property type="entry name" value="HTH_LacI"/>
</dbReference>
<keyword evidence="3" id="KW-0804">Transcription</keyword>
<feature type="domain" description="HTH lacI-type" evidence="4">
    <location>
        <begin position="8"/>
        <end position="62"/>
    </location>
</feature>
<dbReference type="PROSITE" id="PS50932">
    <property type="entry name" value="HTH_LACI_2"/>
    <property type="match status" value="1"/>
</dbReference>
<dbReference type="Proteomes" id="UP000293995">
    <property type="component" value="Chromosome"/>
</dbReference>
<proteinExistence type="predicted"/>
<dbReference type="GO" id="GO:0000976">
    <property type="term" value="F:transcription cis-regulatory region binding"/>
    <property type="evidence" value="ECO:0007669"/>
    <property type="project" value="TreeGrafter"/>
</dbReference>
<dbReference type="EMBL" id="CP035494">
    <property type="protein sequence ID" value="QAY59091.1"/>
    <property type="molecule type" value="Genomic_DNA"/>
</dbReference>
<evidence type="ECO:0000313" key="5">
    <source>
        <dbReference type="EMBL" id="QAY59091.1"/>
    </source>
</evidence>
<dbReference type="Pfam" id="PF13377">
    <property type="entry name" value="Peripla_BP_3"/>
    <property type="match status" value="1"/>
</dbReference>
<dbReference type="GO" id="GO:0003700">
    <property type="term" value="F:DNA-binding transcription factor activity"/>
    <property type="evidence" value="ECO:0007669"/>
    <property type="project" value="TreeGrafter"/>
</dbReference>
<evidence type="ECO:0000256" key="1">
    <source>
        <dbReference type="ARBA" id="ARBA00023015"/>
    </source>
</evidence>
<dbReference type="OrthoDB" id="3258243at2"/>
<dbReference type="PROSITE" id="PS00356">
    <property type="entry name" value="HTH_LACI_1"/>
    <property type="match status" value="1"/>
</dbReference>
<dbReference type="CDD" id="cd06267">
    <property type="entry name" value="PBP1_LacI_sugar_binding-like"/>
    <property type="match status" value="1"/>
</dbReference>
<sequence>MTKSSSRARITDVARVAGVSLATVSRVMNGNPTVDATLAARVRAVAADLGYTADPVARSLVLGRTQTVAVVIPDLANPTFQGILRGLSRAAADDDYHVLIADSAEQVDVEVGLVGTTRRRTDGVVLCAPRMSAADLAALLPSVTPAVVINRLPQEAAPTVSADYGTAMTQIIEHIHGLGHRRVAYLSGVAGSASGSARRAALEAARARHGDLDIVELAAGVGFDSGAAVADDVLATGATAVLAFNDLVAMGLLSTLAERGIRVPDDISVTGFDDIPFARYTTPPLTTAAVPAAELGQRAWAAMRALLHDHEPASAVLTPELVVRESTGPAPSH</sequence>
<dbReference type="KEGG" id="mprt:ET475_03175"/>
<dbReference type="SUPFAM" id="SSF47413">
    <property type="entry name" value="lambda repressor-like DNA-binding domains"/>
    <property type="match status" value="1"/>
</dbReference>
<keyword evidence="1" id="KW-0805">Transcription regulation</keyword>
<evidence type="ECO:0000256" key="2">
    <source>
        <dbReference type="ARBA" id="ARBA00023125"/>
    </source>
</evidence>
<keyword evidence="6" id="KW-1185">Reference proteome</keyword>
<reference evidence="5 6" key="1">
    <citation type="submission" date="2019-01" db="EMBL/GenBank/DDBJ databases">
        <title>Genome sequencing of strain DFW100M-13.</title>
        <authorList>
            <person name="Heo J."/>
            <person name="Kim S.-J."/>
            <person name="Kim J.-S."/>
            <person name="Hong S.-B."/>
            <person name="Kwon S.-W."/>
        </authorList>
    </citation>
    <scope>NUCLEOTIDE SEQUENCE [LARGE SCALE GENOMIC DNA]</scope>
    <source>
        <strain evidence="5 6">DFW100M-13</strain>
    </source>
</reference>
<dbReference type="InterPro" id="IPR028082">
    <property type="entry name" value="Peripla_BP_I"/>
</dbReference>
<dbReference type="CDD" id="cd01392">
    <property type="entry name" value="HTH_LacI"/>
    <property type="match status" value="1"/>
</dbReference>
<dbReference type="InterPro" id="IPR010982">
    <property type="entry name" value="Lambda_DNA-bd_dom_sf"/>
</dbReference>